<feature type="transmembrane region" description="Helical" evidence="1">
    <location>
        <begin position="161"/>
        <end position="183"/>
    </location>
</feature>
<dbReference type="Proteomes" id="UP000199377">
    <property type="component" value="Unassembled WGS sequence"/>
</dbReference>
<feature type="transmembrane region" description="Helical" evidence="1">
    <location>
        <begin position="230"/>
        <end position="250"/>
    </location>
</feature>
<organism evidence="2 3">
    <name type="scientific">Albimonas pacifica</name>
    <dbReference type="NCBI Taxonomy" id="1114924"/>
    <lineage>
        <taxon>Bacteria</taxon>
        <taxon>Pseudomonadati</taxon>
        <taxon>Pseudomonadota</taxon>
        <taxon>Alphaproteobacteria</taxon>
        <taxon>Rhodobacterales</taxon>
        <taxon>Paracoccaceae</taxon>
        <taxon>Albimonas</taxon>
    </lineage>
</organism>
<sequence length="518" mass="54507">MSITALTVAATRLGRGLSRTARRVGLLPPTPLEELDRLPRLAEPKALGRLARRDAVSPAGRSLVIAHVDAGARSVARRLGTAVADLEATCRRDLDAPLPDAFDAGGVVRRFEGLEAPTILRRLRTDLPSRRAEARRAFIELTAFRRERGVDGRPVREPWPILVILLAALAMITGEAFLNGAFFRDVAAGGLLEGWIVAGCFAAANVTLSGLVGAWLLRYALNGGSWDVRLVAWIGVLVGVGVLAFLHLSLVSLRVAAVEAGFLGEAARQALDLVAQDPLHWRHDLASIGLLGLGVAISVLGVLKGARAVGDPIPGLGARHRAHVEAVLSCEGLAEDAHDDIVDAADEAQREILSAREPLRRLDARLSMREADVAALTAGLQSWPGRAEALLASAEAIRRDEILALEAASPYPAPDLGAGTATAGEALPEAARSAEAAAAQLHARLAARRADIAARLVEIDVAGAVARVEQARDDALAELATFVAGAPPAYPRTASSRQARTEDADAAVSRVYVMSPGE</sequence>
<protein>
    <submittedName>
        <fullName evidence="2">Uncharacterized protein</fullName>
    </submittedName>
</protein>
<dbReference type="AlphaFoldDB" id="A0A1I3QEI0"/>
<dbReference type="EMBL" id="FOQH01000036">
    <property type="protein sequence ID" value="SFJ31526.1"/>
    <property type="molecule type" value="Genomic_DNA"/>
</dbReference>
<keyword evidence="1" id="KW-1133">Transmembrane helix</keyword>
<dbReference type="OrthoDB" id="9795988at2"/>
<evidence type="ECO:0000256" key="1">
    <source>
        <dbReference type="SAM" id="Phobius"/>
    </source>
</evidence>
<keyword evidence="1" id="KW-0472">Membrane</keyword>
<proteinExistence type="predicted"/>
<feature type="transmembrane region" description="Helical" evidence="1">
    <location>
        <begin position="195"/>
        <end position="218"/>
    </location>
</feature>
<dbReference type="STRING" id="1114924.SAMN05216258_1362"/>
<keyword evidence="1" id="KW-0812">Transmembrane</keyword>
<accession>A0A1I3QEI0</accession>
<keyword evidence="3" id="KW-1185">Reference proteome</keyword>
<gene>
    <name evidence="2" type="ORF">SAMN05216258_1362</name>
</gene>
<name>A0A1I3QEI0_9RHOB</name>
<evidence type="ECO:0000313" key="2">
    <source>
        <dbReference type="EMBL" id="SFJ31526.1"/>
    </source>
</evidence>
<reference evidence="2 3" key="1">
    <citation type="submission" date="2016-10" db="EMBL/GenBank/DDBJ databases">
        <authorList>
            <person name="de Groot N.N."/>
        </authorList>
    </citation>
    <scope>NUCLEOTIDE SEQUENCE [LARGE SCALE GENOMIC DNA]</scope>
    <source>
        <strain evidence="2 3">CGMCC 1.11030</strain>
    </source>
</reference>
<dbReference type="RefSeq" id="WP_092866418.1">
    <property type="nucleotide sequence ID" value="NZ_FOQH01000036.1"/>
</dbReference>
<evidence type="ECO:0000313" key="3">
    <source>
        <dbReference type="Proteomes" id="UP000199377"/>
    </source>
</evidence>